<dbReference type="AlphaFoldDB" id="A0A8H7UDX2"/>
<evidence type="ECO:0008006" key="3">
    <source>
        <dbReference type="Google" id="ProtNLM"/>
    </source>
</evidence>
<accession>A0A8H7UDX2</accession>
<protein>
    <recommendedName>
        <fullName evidence="3">CsbD-like domain-containing protein</fullName>
    </recommendedName>
</protein>
<dbReference type="Proteomes" id="UP000612746">
    <property type="component" value="Unassembled WGS sequence"/>
</dbReference>
<dbReference type="OrthoDB" id="9999611at2759"/>
<evidence type="ECO:0000313" key="1">
    <source>
        <dbReference type="EMBL" id="KAG2179405.1"/>
    </source>
</evidence>
<dbReference type="PANTHER" id="PTHR40460:SF1">
    <property type="entry name" value="CSBD-LIKE DOMAIN-CONTAINING PROTEIN"/>
    <property type="match status" value="1"/>
</dbReference>
<reference evidence="1" key="1">
    <citation type="submission" date="2020-12" db="EMBL/GenBank/DDBJ databases">
        <title>Metabolic potential, ecology and presence of endohyphal bacteria is reflected in genomic diversity of Mucoromycotina.</title>
        <authorList>
            <person name="Muszewska A."/>
            <person name="Okrasinska A."/>
            <person name="Steczkiewicz K."/>
            <person name="Drgas O."/>
            <person name="Orlowska M."/>
            <person name="Perlinska-Lenart U."/>
            <person name="Aleksandrzak-Piekarczyk T."/>
            <person name="Szatraj K."/>
            <person name="Zielenkiewicz U."/>
            <person name="Pilsyk S."/>
            <person name="Malc E."/>
            <person name="Mieczkowski P."/>
            <person name="Kruszewska J.S."/>
            <person name="Biernat P."/>
            <person name="Pawlowska J."/>
        </authorList>
    </citation>
    <scope>NUCLEOTIDE SEQUENCE</scope>
    <source>
        <strain evidence="1">WA0000051536</strain>
    </source>
</reference>
<dbReference type="EMBL" id="JAEPRA010000010">
    <property type="protein sequence ID" value="KAG2179405.1"/>
    <property type="molecule type" value="Genomic_DNA"/>
</dbReference>
<gene>
    <name evidence="1" type="ORF">INT44_006251</name>
</gene>
<name>A0A8H7UDX2_9FUNG</name>
<proteinExistence type="predicted"/>
<keyword evidence="2" id="KW-1185">Reference proteome</keyword>
<comment type="caution">
    <text evidence="1">The sequence shown here is derived from an EMBL/GenBank/DDBJ whole genome shotgun (WGS) entry which is preliminary data.</text>
</comment>
<evidence type="ECO:0000313" key="2">
    <source>
        <dbReference type="Proteomes" id="UP000612746"/>
    </source>
</evidence>
<sequence length="167" mass="17533">MSAAPITNQNTENQSQPSQIVGNIKQYAGLAEETIGNALGNQEWTDSGKLLKEEGLQEIQKAKEVTAQAAPNKTNANINSVVGGIKEEVGNLLGNAGMASSGAQQRQKGHTEYEAAKAGEYLEGAGDAVRGKVEGTVGKLVGDEEAQAHAQQLHLNGKQAMQLNEPK</sequence>
<dbReference type="PANTHER" id="PTHR40460">
    <property type="entry name" value="CHROMOSOME 1, WHOLE GENOME SHOTGUN SEQUENCE"/>
    <property type="match status" value="1"/>
</dbReference>
<organism evidence="1 2">
    <name type="scientific">Umbelopsis vinacea</name>
    <dbReference type="NCBI Taxonomy" id="44442"/>
    <lineage>
        <taxon>Eukaryota</taxon>
        <taxon>Fungi</taxon>
        <taxon>Fungi incertae sedis</taxon>
        <taxon>Mucoromycota</taxon>
        <taxon>Mucoromycotina</taxon>
        <taxon>Umbelopsidomycetes</taxon>
        <taxon>Umbelopsidales</taxon>
        <taxon>Umbelopsidaceae</taxon>
        <taxon>Umbelopsis</taxon>
    </lineage>
</organism>